<keyword evidence="6" id="KW-0547">Nucleotide-binding</keyword>
<dbReference type="PROSITE" id="PS50893">
    <property type="entry name" value="ABC_TRANSPORTER_2"/>
    <property type="match status" value="1"/>
</dbReference>
<evidence type="ECO:0000256" key="10">
    <source>
        <dbReference type="SAM" id="Phobius"/>
    </source>
</evidence>
<dbReference type="PANTHER" id="PTHR48040:SF12">
    <property type="entry name" value="ABC TRANSPORTER G FAMILY MEMBER 32-LIKE ISOFORM X1"/>
    <property type="match status" value="1"/>
</dbReference>
<dbReference type="InterPro" id="IPR029481">
    <property type="entry name" value="ABC_trans_N"/>
</dbReference>
<dbReference type="Pfam" id="PF08370">
    <property type="entry name" value="PDR_assoc"/>
    <property type="match status" value="1"/>
</dbReference>
<evidence type="ECO:0000313" key="13">
    <source>
        <dbReference type="Proteomes" id="UP000685013"/>
    </source>
</evidence>
<feature type="transmembrane region" description="Helical" evidence="10">
    <location>
        <begin position="1015"/>
        <end position="1040"/>
    </location>
</feature>
<feature type="transmembrane region" description="Helical" evidence="10">
    <location>
        <begin position="1082"/>
        <end position="1102"/>
    </location>
</feature>
<dbReference type="Proteomes" id="UP000685013">
    <property type="component" value="Chromosome 5"/>
</dbReference>
<dbReference type="InterPro" id="IPR013581">
    <property type="entry name" value="PDR_assoc"/>
</dbReference>
<evidence type="ECO:0000256" key="6">
    <source>
        <dbReference type="ARBA" id="ARBA00022741"/>
    </source>
</evidence>
<feature type="transmembrane region" description="Helical" evidence="10">
    <location>
        <begin position="942"/>
        <end position="960"/>
    </location>
</feature>
<feature type="non-terminal residue" evidence="12">
    <location>
        <position position="1"/>
    </location>
</feature>
<feature type="transmembrane region" description="Helical" evidence="10">
    <location>
        <begin position="363"/>
        <end position="385"/>
    </location>
</feature>
<dbReference type="InterPro" id="IPR003593">
    <property type="entry name" value="AAA+_ATPase"/>
</dbReference>
<feature type="transmembrane region" description="Helical" evidence="10">
    <location>
        <begin position="314"/>
        <end position="343"/>
    </location>
</feature>
<keyword evidence="3" id="KW-0813">Transport</keyword>
<evidence type="ECO:0000256" key="2">
    <source>
        <dbReference type="ARBA" id="ARBA00006012"/>
    </source>
</evidence>
<keyword evidence="13" id="KW-1185">Reference proteome</keyword>
<feature type="transmembrane region" description="Helical" evidence="10">
    <location>
        <begin position="397"/>
        <end position="416"/>
    </location>
</feature>
<name>A0AAV6NKC3_9ROSI</name>
<evidence type="ECO:0000256" key="5">
    <source>
        <dbReference type="ARBA" id="ARBA00022737"/>
    </source>
</evidence>
<dbReference type="GO" id="GO:0005886">
    <property type="term" value="C:plasma membrane"/>
    <property type="evidence" value="ECO:0007669"/>
    <property type="project" value="UniProtKB-ARBA"/>
</dbReference>
<keyword evidence="4 10" id="KW-0812">Transmembrane</keyword>
<evidence type="ECO:0000256" key="1">
    <source>
        <dbReference type="ARBA" id="ARBA00004141"/>
    </source>
</evidence>
<evidence type="ECO:0000256" key="9">
    <source>
        <dbReference type="ARBA" id="ARBA00023136"/>
    </source>
</evidence>
<evidence type="ECO:0000313" key="12">
    <source>
        <dbReference type="EMBL" id="KAG6599423.1"/>
    </source>
</evidence>
<dbReference type="InterPro" id="IPR003439">
    <property type="entry name" value="ABC_transporter-like_ATP-bd"/>
</dbReference>
<sequence length="1195" mass="136023">MWNTAENVFVRTASFREEGEDEEALRWAALERLPTYSRVRRGIFKNIVGDTKEVDVSELEAQEQKLLIDRLVSSVDDDPEVFFQRMRRRFDAVDLEFPKIEVRFQQLTVESFVHIGTRALPTIPNFMCNMMETLLRKLKIYSSQRSKLTILDNVSGIIRPSRLTLLLGPPSSGKTTFLLALAGRLESDLQQSGGITYNGHGFNEFVPQRTAAYVSQQDRHIAEITVRETLDFAGRCQGVGFKYDMLMELARREKIAGIKPDEDLDIFMKSLALGGQETSLVVEYIMKLLLVAIITMSVFFRTTMDHDTIDGGGIYLGALYFSTVIILFNGFTEVSMLVAKIPVLYKHRDLHFYPSWVYTLPSWILSIPVSVMESGFWVAVTYYVIGYDPAITRFLRQFLLFFSLHQMSIALFRLMGSLGRNMIVANTFGSFTMLVVMALGGYIISRDRIPKWWIWGYWWSPLMYAQNAASVNEFLGHSWDKSVGKNTSMSLGESLLKARSLFTESYWYWIGVGALLGYTVVLNTLFTFFLAYLKPLGKSQAVVSKEELQEREKRRKGETTVIELRQYLQYSGSLNGKYFRQRGMVLPFQQLSMSFSNINYYVDVPMELKQQGVTEDKLQLLVNVSGSFRPGVLTALLGVSGAGKTTLMDVLAGRKTGGVIEGSIHISGYPKRQDTFARVSGYCEQTDIHSPCLTIMESLLFSAWLRLPSDVDLETQRAFVDEVMELVELTPLSGALVGLPGVDGLSTEQRKRLTIAVELVANPSIVFMDEPTSGLDARSAAIVMRTVRNIVNTGRTIVCTIHQPSIDIFESFDELLLMKRGGELIYAGPLGPKSRELIKYFEAVEGVPKIKSGYNPATWMLEVTSAVEENRLGVDFAEVYRRSSLFQRNLDLVETLSRPISNSKELNFLTKYSQSSFNQFLACLWKQNLSYWRNPQYTAVKFFYTVIISLMLGTICWRFGAKRETQQDLFNAMGSLYAAVLFIGITNATAVQPVVSIERFVSYRERAAGLYSALPFAFAQVAIEFPYVFAQTIIYCAIFYSMAAFDWTALKFIWYIFFMYFTLLYFTFYGMMTTAITPNHNVGSIIAAPFYMLWNLFSGFMIPHKRIPIWWRWYYWANPVAWSLYGLQVSQYGDDNKLVKLSDGINSVAIHDVLKHVFGFRHDFLGVAAIMVFGFCLFFATIFAFAIKSFNFQRR</sequence>
<dbReference type="FunFam" id="3.40.50.300:FF:000157">
    <property type="entry name" value="ABC transporter G family member 34"/>
    <property type="match status" value="1"/>
</dbReference>
<dbReference type="InterPro" id="IPR034003">
    <property type="entry name" value="ABCG_PDR_2"/>
</dbReference>
<dbReference type="GO" id="GO:0005524">
    <property type="term" value="F:ATP binding"/>
    <property type="evidence" value="ECO:0007669"/>
    <property type="project" value="UniProtKB-KW"/>
</dbReference>
<comment type="subcellular location">
    <subcellularLocation>
        <location evidence="1">Membrane</location>
        <topology evidence="1">Multi-pass membrane protein</topology>
    </subcellularLocation>
</comment>
<organism evidence="12 13">
    <name type="scientific">Cucurbita argyrosperma subsp. sororia</name>
    <dbReference type="NCBI Taxonomy" id="37648"/>
    <lineage>
        <taxon>Eukaryota</taxon>
        <taxon>Viridiplantae</taxon>
        <taxon>Streptophyta</taxon>
        <taxon>Embryophyta</taxon>
        <taxon>Tracheophyta</taxon>
        <taxon>Spermatophyta</taxon>
        <taxon>Magnoliopsida</taxon>
        <taxon>eudicotyledons</taxon>
        <taxon>Gunneridae</taxon>
        <taxon>Pentapetalae</taxon>
        <taxon>rosids</taxon>
        <taxon>fabids</taxon>
        <taxon>Cucurbitales</taxon>
        <taxon>Cucurbitaceae</taxon>
        <taxon>Cucurbiteae</taxon>
        <taxon>Cucurbita</taxon>
    </lineage>
</organism>
<dbReference type="Pfam" id="PF14510">
    <property type="entry name" value="ABC_trans_N"/>
    <property type="match status" value="1"/>
</dbReference>
<keyword evidence="5" id="KW-0677">Repeat</keyword>
<feature type="transmembrane region" description="Helical" evidence="10">
    <location>
        <begin position="1114"/>
        <end position="1133"/>
    </location>
</feature>
<comment type="similarity">
    <text evidence="2">Belongs to the ABC transporter superfamily. ABCG family. PDR (TC 3.A.1.205) subfamily.</text>
</comment>
<gene>
    <name evidence="12" type="primary">ABCG32</name>
    <name evidence="12" type="ORF">SDJN03_09201</name>
</gene>
<feature type="transmembrane region" description="Helical" evidence="10">
    <location>
        <begin position="972"/>
        <end position="995"/>
    </location>
</feature>
<dbReference type="EMBL" id="JAGKQH010000005">
    <property type="protein sequence ID" value="KAG6599423.1"/>
    <property type="molecule type" value="Genomic_DNA"/>
</dbReference>
<proteinExistence type="inferred from homology"/>
<evidence type="ECO:0000256" key="4">
    <source>
        <dbReference type="ARBA" id="ARBA00022692"/>
    </source>
</evidence>
<dbReference type="GO" id="GO:0140359">
    <property type="term" value="F:ABC-type transporter activity"/>
    <property type="evidence" value="ECO:0007669"/>
    <property type="project" value="InterPro"/>
</dbReference>
<reference evidence="12 13" key="1">
    <citation type="journal article" date="2021" name="Hortic Res">
        <title>The domestication of Cucurbita argyrosperma as revealed by the genome of its wild relative.</title>
        <authorList>
            <person name="Barrera-Redondo J."/>
            <person name="Sanchez-de la Vega G."/>
            <person name="Aguirre-Liguori J.A."/>
            <person name="Castellanos-Morales G."/>
            <person name="Gutierrez-Guerrero Y.T."/>
            <person name="Aguirre-Dugua X."/>
            <person name="Aguirre-Planter E."/>
            <person name="Tenaillon M.I."/>
            <person name="Lira-Saade R."/>
            <person name="Eguiarte L.E."/>
        </authorList>
    </citation>
    <scope>NUCLEOTIDE SEQUENCE [LARGE SCALE GENOMIC DNA]</scope>
    <source>
        <strain evidence="12">JBR-2021</strain>
    </source>
</reference>
<keyword evidence="8 10" id="KW-1133">Transmembrane helix</keyword>
<dbReference type="Pfam" id="PF00005">
    <property type="entry name" value="ABC_tran"/>
    <property type="match status" value="2"/>
</dbReference>
<dbReference type="PANTHER" id="PTHR48040">
    <property type="entry name" value="PLEIOTROPIC DRUG RESISTANCE PROTEIN 1-LIKE ISOFORM X1"/>
    <property type="match status" value="1"/>
</dbReference>
<dbReference type="SMART" id="SM00382">
    <property type="entry name" value="AAA"/>
    <property type="match status" value="2"/>
</dbReference>
<evidence type="ECO:0000259" key="11">
    <source>
        <dbReference type="PROSITE" id="PS50893"/>
    </source>
</evidence>
<keyword evidence="9 10" id="KW-0472">Membrane</keyword>
<evidence type="ECO:0000256" key="7">
    <source>
        <dbReference type="ARBA" id="ARBA00022840"/>
    </source>
</evidence>
<feature type="transmembrane region" description="Helical" evidence="10">
    <location>
        <begin position="422"/>
        <end position="444"/>
    </location>
</feature>
<dbReference type="InterPro" id="IPR013525">
    <property type="entry name" value="ABC2_TM"/>
</dbReference>
<feature type="transmembrane region" description="Helical" evidence="10">
    <location>
        <begin position="284"/>
        <end position="302"/>
    </location>
</feature>
<evidence type="ECO:0000256" key="8">
    <source>
        <dbReference type="ARBA" id="ARBA00022989"/>
    </source>
</evidence>
<evidence type="ECO:0000256" key="3">
    <source>
        <dbReference type="ARBA" id="ARBA00022448"/>
    </source>
</evidence>
<feature type="transmembrane region" description="Helical" evidence="10">
    <location>
        <begin position="1164"/>
        <end position="1187"/>
    </location>
</feature>
<dbReference type="AlphaFoldDB" id="A0AAV6NKC3"/>
<protein>
    <submittedName>
        <fullName evidence="12">ABC transporter G family member 32</fullName>
    </submittedName>
</protein>
<accession>A0AAV6NKC3</accession>
<feature type="transmembrane region" description="Helical" evidence="10">
    <location>
        <begin position="1052"/>
        <end position="1076"/>
    </location>
</feature>
<dbReference type="CDD" id="cd03232">
    <property type="entry name" value="ABCG_PDR_domain2"/>
    <property type="match status" value="1"/>
</dbReference>
<dbReference type="GO" id="GO:0016887">
    <property type="term" value="F:ATP hydrolysis activity"/>
    <property type="evidence" value="ECO:0007669"/>
    <property type="project" value="InterPro"/>
</dbReference>
<feature type="domain" description="ABC transporter" evidence="11">
    <location>
        <begin position="593"/>
        <end position="846"/>
    </location>
</feature>
<dbReference type="Pfam" id="PF01061">
    <property type="entry name" value="ABC2_membrane"/>
    <property type="match status" value="2"/>
</dbReference>
<keyword evidence="7" id="KW-0067">ATP-binding</keyword>
<comment type="caution">
    <text evidence="12">The sequence shown here is derived from an EMBL/GenBank/DDBJ whole genome shotgun (WGS) entry which is preliminary data.</text>
</comment>
<feature type="transmembrane region" description="Helical" evidence="10">
    <location>
        <begin position="506"/>
        <end position="533"/>
    </location>
</feature>